<sequence length="290" mass="31619">MQEDTGESPMSPTSNFKKGFSLIELSVALVVMGLLTAVAIPITLSVTRNQKIRQAEGELENIRGLIISYYNVNGKLPSHDATYTLPTAKLGIPDQYKNDPVKGIPYLYYADTVPGSNDTIYVDGIPLGGLSAVIISAGPNGKFDGENATPGDRIFASTGSGDFDDVLYYVCELDLAPSTTTTSTNICNTYTLIVRNKNQRSKITEYGRVLSTTTTNFSVAYLLSYTLTGISPVACIQLSPDNTFPQNRTYWFNIATYNEGSDCTVEVVIYTDQYNVAGNDPPAITRDLYR</sequence>
<dbReference type="SUPFAM" id="SSF54523">
    <property type="entry name" value="Pili subunits"/>
    <property type="match status" value="1"/>
</dbReference>
<accession>A0A7V3KN23</accession>
<keyword evidence="1" id="KW-0812">Transmembrane</keyword>
<dbReference type="AlphaFoldDB" id="A0A7V3KN23"/>
<keyword evidence="1" id="KW-1133">Transmembrane helix</keyword>
<name>A0A7V3KN23_UNCW3</name>
<evidence type="ECO:0000256" key="1">
    <source>
        <dbReference type="SAM" id="Phobius"/>
    </source>
</evidence>
<dbReference type="InterPro" id="IPR012902">
    <property type="entry name" value="N_methyl_site"/>
</dbReference>
<proteinExistence type="predicted"/>
<gene>
    <name evidence="2" type="ORF">ENV38_02570</name>
</gene>
<keyword evidence="1" id="KW-0472">Membrane</keyword>
<dbReference type="Pfam" id="PF07963">
    <property type="entry name" value="N_methyl"/>
    <property type="match status" value="1"/>
</dbReference>
<dbReference type="NCBIfam" id="TIGR02532">
    <property type="entry name" value="IV_pilin_GFxxxE"/>
    <property type="match status" value="1"/>
</dbReference>
<dbReference type="Gene3D" id="3.30.700.10">
    <property type="entry name" value="Glycoprotein, Type 4 Pilin"/>
    <property type="match status" value="1"/>
</dbReference>
<dbReference type="InterPro" id="IPR045584">
    <property type="entry name" value="Pilin-like"/>
</dbReference>
<reference evidence="2" key="1">
    <citation type="journal article" date="2020" name="mSystems">
        <title>Genome- and Community-Level Interaction Insights into Carbon Utilization and Element Cycling Functions of Hydrothermarchaeota in Hydrothermal Sediment.</title>
        <authorList>
            <person name="Zhou Z."/>
            <person name="Liu Y."/>
            <person name="Xu W."/>
            <person name="Pan J."/>
            <person name="Luo Z.H."/>
            <person name="Li M."/>
        </authorList>
    </citation>
    <scope>NUCLEOTIDE SEQUENCE [LARGE SCALE GENOMIC DNA]</scope>
    <source>
        <strain evidence="2">SpSt-754</strain>
    </source>
</reference>
<evidence type="ECO:0000313" key="2">
    <source>
        <dbReference type="EMBL" id="HGB35776.1"/>
    </source>
</evidence>
<protein>
    <submittedName>
        <fullName evidence="2">Type II secretion system protein</fullName>
    </submittedName>
</protein>
<organism evidence="2">
    <name type="scientific">candidate division WOR-3 bacterium</name>
    <dbReference type="NCBI Taxonomy" id="2052148"/>
    <lineage>
        <taxon>Bacteria</taxon>
        <taxon>Bacteria division WOR-3</taxon>
    </lineage>
</organism>
<dbReference type="EMBL" id="DTGD01000098">
    <property type="protein sequence ID" value="HGB35776.1"/>
    <property type="molecule type" value="Genomic_DNA"/>
</dbReference>
<comment type="caution">
    <text evidence="2">The sequence shown here is derived from an EMBL/GenBank/DDBJ whole genome shotgun (WGS) entry which is preliminary data.</text>
</comment>
<feature type="transmembrane region" description="Helical" evidence="1">
    <location>
        <begin position="20"/>
        <end position="44"/>
    </location>
</feature>
<dbReference type="PROSITE" id="PS00409">
    <property type="entry name" value="PROKAR_NTER_METHYL"/>
    <property type="match status" value="1"/>
</dbReference>